<evidence type="ECO:0000313" key="2">
    <source>
        <dbReference type="EMBL" id="RAP78693.1"/>
    </source>
</evidence>
<dbReference type="AlphaFoldDB" id="A0A328UA11"/>
<comment type="caution">
    <text evidence="2">The sequence shown here is derived from an EMBL/GenBank/DDBJ whole genome shotgun (WGS) entry which is preliminary data.</text>
</comment>
<proteinExistence type="predicted"/>
<feature type="region of interest" description="Disordered" evidence="1">
    <location>
        <begin position="175"/>
        <end position="201"/>
    </location>
</feature>
<dbReference type="Proteomes" id="UP000249260">
    <property type="component" value="Unassembled WGS sequence"/>
</dbReference>
<evidence type="ECO:0000256" key="1">
    <source>
        <dbReference type="SAM" id="MobiDB-lite"/>
    </source>
</evidence>
<accession>A0A328UA11</accession>
<reference evidence="2 3" key="1">
    <citation type="submission" date="2018-06" db="EMBL/GenBank/DDBJ databases">
        <title>Paenibacillus montanisoli sp. nov., isolated from mountain area soil.</title>
        <authorList>
            <person name="Wu M."/>
        </authorList>
    </citation>
    <scope>NUCLEOTIDE SEQUENCE [LARGE SCALE GENOMIC DNA]</scope>
    <source>
        <strain evidence="2 3">RA17</strain>
    </source>
</reference>
<protein>
    <submittedName>
        <fullName evidence="2">Uncharacterized protein</fullName>
    </submittedName>
</protein>
<dbReference type="EMBL" id="QLUW01000001">
    <property type="protein sequence ID" value="RAP78693.1"/>
    <property type="molecule type" value="Genomic_DNA"/>
</dbReference>
<name>A0A328UA11_9BACL</name>
<keyword evidence="3" id="KW-1185">Reference proteome</keyword>
<organism evidence="2 3">
    <name type="scientific">Paenibacillus montanisoli</name>
    <dbReference type="NCBI Taxonomy" id="2081970"/>
    <lineage>
        <taxon>Bacteria</taxon>
        <taxon>Bacillati</taxon>
        <taxon>Bacillota</taxon>
        <taxon>Bacilli</taxon>
        <taxon>Bacillales</taxon>
        <taxon>Paenibacillaceae</taxon>
        <taxon>Paenibacillus</taxon>
    </lineage>
</organism>
<evidence type="ECO:0000313" key="3">
    <source>
        <dbReference type="Proteomes" id="UP000249260"/>
    </source>
</evidence>
<dbReference type="InterPro" id="IPR019673">
    <property type="entry name" value="Spore_germination_GerPC"/>
</dbReference>
<dbReference type="Pfam" id="PF10737">
    <property type="entry name" value="GerPC"/>
    <property type="match status" value="1"/>
</dbReference>
<gene>
    <name evidence="2" type="ORF">DL346_06415</name>
</gene>
<sequence length="220" mass="24563">MIDRLNKRLEALNGRLDAAEAKPSYHIDTIQYHFDQLKVEKLDGTLNIGLTPPNEEQIKEIGQLVMPNGTSTVVVNDPVQKPGGGKPTVNNEKPNQFPMTPSNGGPAAVMPAAPYPEIRLVIDRYLDQNAPQLLGELESEFDLALDPYHRRLVVEDIRKQMSARIQFYIQAAEREQKDKEGGNEGGQPPTDGQLQQDVIAKTTRDIHSALRSYMSRLKNP</sequence>